<sequence>MSNIDKQALRERYSPKPVPKCHICGEEMTIQRISASRITYGCTGEGDDGYFKFGRTFTDEHYEKSRVTVVDVSDPDVLALLDELDSANGYASAYEAEKWHYHGLAESEGERADRAEKRVAELERSETQLINERDDAESALNDAYKAVMGQAPEWSNWFSFGNAIDEIELACELWRNQTDDVIQFRQRIAELEAREVNLSKLSVGEVMHMSGFSRDYAEGWCAGNDNAIHEIRTAGIKVKGE</sequence>
<dbReference type="AlphaFoldDB" id="A0A5Z4B075"/>
<proteinExistence type="predicted"/>
<reference evidence="2" key="1">
    <citation type="submission" date="2018-07" db="EMBL/GenBank/DDBJ databases">
        <authorList>
            <consortium name="GenomeTrakr network: Whole genome sequencing for foodborne pathogen traceback"/>
        </authorList>
    </citation>
    <scope>NUCLEOTIDE SEQUENCE</scope>
    <source>
        <strain evidence="2">CNSV-T1-MD09-1-TT-B</strain>
    </source>
</reference>
<feature type="coiled-coil region" evidence="1">
    <location>
        <begin position="105"/>
        <end position="142"/>
    </location>
</feature>
<dbReference type="Pfam" id="PF13935">
    <property type="entry name" value="Ead_Ea22"/>
    <property type="match status" value="1"/>
</dbReference>
<dbReference type="EMBL" id="AAGTAA010000044">
    <property type="protein sequence ID" value="EBR6663169.1"/>
    <property type="molecule type" value="Genomic_DNA"/>
</dbReference>
<evidence type="ECO:0000313" key="2">
    <source>
        <dbReference type="EMBL" id="EBR6663169.1"/>
    </source>
</evidence>
<protein>
    <submittedName>
        <fullName evidence="3">Ead/Ea22-like family protein</fullName>
    </submittedName>
</protein>
<comment type="caution">
    <text evidence="3">The sequence shown here is derived from an EMBL/GenBank/DDBJ whole genome shotgun (WGS) entry which is preliminary data.</text>
</comment>
<keyword evidence="1" id="KW-0175">Coiled coil</keyword>
<dbReference type="EMBL" id="AAMHFN010000001">
    <property type="protein sequence ID" value="EDH3275582.1"/>
    <property type="molecule type" value="Genomic_DNA"/>
</dbReference>
<organism evidence="3">
    <name type="scientific">Salmonella enterica</name>
    <name type="common">Salmonella choleraesuis</name>
    <dbReference type="NCBI Taxonomy" id="28901"/>
    <lineage>
        <taxon>Bacteria</taxon>
        <taxon>Pseudomonadati</taxon>
        <taxon>Pseudomonadota</taxon>
        <taxon>Gammaproteobacteria</taxon>
        <taxon>Enterobacterales</taxon>
        <taxon>Enterobacteriaceae</taxon>
        <taxon>Salmonella</taxon>
    </lineage>
</organism>
<gene>
    <name evidence="2" type="ORF">B9934_23540</name>
    <name evidence="3" type="ORF">GC847_00705</name>
</gene>
<evidence type="ECO:0000313" key="3">
    <source>
        <dbReference type="EMBL" id="EDH3275582.1"/>
    </source>
</evidence>
<name>A0A5Z4B075_SALER</name>
<reference evidence="3" key="2">
    <citation type="submission" date="2019-10" db="EMBL/GenBank/DDBJ databases">
        <authorList>
            <consortium name="PulseNet: The National Subtyping Network for Foodborne Disease Surveillance"/>
            <person name="Tarr C.L."/>
            <person name="Trees E."/>
            <person name="Katz L.S."/>
            <person name="Carleton-Romer H.A."/>
            <person name="Stroika S."/>
            <person name="Kucerova Z."/>
            <person name="Roache K.F."/>
            <person name="Sabol A.L."/>
            <person name="Besser J."/>
            <person name="Gerner-Smidt P."/>
        </authorList>
    </citation>
    <scope>NUCLEOTIDE SEQUENCE</scope>
    <source>
        <strain evidence="3">PNUSAS110015</strain>
    </source>
</reference>
<evidence type="ECO:0000256" key="1">
    <source>
        <dbReference type="SAM" id="Coils"/>
    </source>
</evidence>
<accession>A0A5Z4B075</accession>
<dbReference type="InterPro" id="IPR025153">
    <property type="entry name" value="Ead_Ea22"/>
</dbReference>